<evidence type="ECO:0000256" key="2">
    <source>
        <dbReference type="ARBA" id="ARBA00022840"/>
    </source>
</evidence>
<dbReference type="Pfam" id="PF08433">
    <property type="entry name" value="KTI12"/>
    <property type="match status" value="1"/>
</dbReference>
<evidence type="ECO:0000256" key="1">
    <source>
        <dbReference type="ARBA" id="ARBA00022741"/>
    </source>
</evidence>
<name>A0A914CE64_9BILA</name>
<organism evidence="5 6">
    <name type="scientific">Acrobeloides nanus</name>
    <dbReference type="NCBI Taxonomy" id="290746"/>
    <lineage>
        <taxon>Eukaryota</taxon>
        <taxon>Metazoa</taxon>
        <taxon>Ecdysozoa</taxon>
        <taxon>Nematoda</taxon>
        <taxon>Chromadorea</taxon>
        <taxon>Rhabditida</taxon>
        <taxon>Tylenchina</taxon>
        <taxon>Cephalobomorpha</taxon>
        <taxon>Cephaloboidea</taxon>
        <taxon>Cephalobidae</taxon>
        <taxon>Acrobeloides</taxon>
    </lineage>
</organism>
<dbReference type="AlphaFoldDB" id="A0A914CE64"/>
<dbReference type="InterPro" id="IPR027417">
    <property type="entry name" value="P-loop_NTPase"/>
</dbReference>
<keyword evidence="1" id="KW-0547">Nucleotide-binding</keyword>
<proteinExistence type="inferred from homology"/>
<dbReference type="Proteomes" id="UP000887540">
    <property type="component" value="Unplaced"/>
</dbReference>
<evidence type="ECO:0000256" key="3">
    <source>
        <dbReference type="ARBA" id="ARBA00025768"/>
    </source>
</evidence>
<protein>
    <recommendedName>
        <fullName evidence="4">Protein KTI12 homolog</fullName>
    </recommendedName>
</protein>
<dbReference type="GO" id="GO:0005524">
    <property type="term" value="F:ATP binding"/>
    <property type="evidence" value="ECO:0007669"/>
    <property type="project" value="UniProtKB-KW"/>
</dbReference>
<keyword evidence="2" id="KW-0067">ATP-binding</keyword>
<dbReference type="InterPro" id="IPR013641">
    <property type="entry name" value="KTI12/PSTK"/>
</dbReference>
<reference evidence="6" key="1">
    <citation type="submission" date="2022-11" db="UniProtKB">
        <authorList>
            <consortium name="WormBaseParasite"/>
        </authorList>
    </citation>
    <scope>IDENTIFICATION</scope>
</reference>
<accession>A0A914CE64</accession>
<sequence>MPFLVVTGGPACGKTTIVDRIVKYFEERQFSKIVIIKDDQGLNFNRAHYNDSHKERMHRNALRSEVQKHLSKETLVICDALNYIKGFRYELFCIAKQSQTTYAVLLCDSNVETSQFLNAGKLESESYPEEKIEELYFRYERPDGKNRWDSPLFAVSIFKTNPDNPSEMEEHLPRNVELPLEDIYSWLIEGKELKANLSTQTAPISSTSFLHDLDKITQAIVKSIIEQQRNAVPGDELIISSNTNAKIKFYRIRTLAELSRLRNQFINYTKSHPVEGSAIIASLFVDFLNSMSQ</sequence>
<evidence type="ECO:0000256" key="4">
    <source>
        <dbReference type="ARBA" id="ARBA00026170"/>
    </source>
</evidence>
<dbReference type="PANTHER" id="PTHR12435">
    <property type="match status" value="1"/>
</dbReference>
<dbReference type="Gene3D" id="3.40.50.300">
    <property type="entry name" value="P-loop containing nucleotide triphosphate hydrolases"/>
    <property type="match status" value="1"/>
</dbReference>
<dbReference type="SUPFAM" id="SSF52540">
    <property type="entry name" value="P-loop containing nucleoside triphosphate hydrolases"/>
    <property type="match status" value="1"/>
</dbReference>
<comment type="similarity">
    <text evidence="3">Belongs to the KTI12 family.</text>
</comment>
<evidence type="ECO:0000313" key="6">
    <source>
        <dbReference type="WBParaSite" id="ACRNAN_Path_986.g3792.t1"/>
    </source>
</evidence>
<dbReference type="WBParaSite" id="ACRNAN_Path_986.g3792.t1">
    <property type="protein sequence ID" value="ACRNAN_Path_986.g3792.t1"/>
    <property type="gene ID" value="ACRNAN_Path_986.g3792"/>
</dbReference>
<keyword evidence="5" id="KW-1185">Reference proteome</keyword>
<evidence type="ECO:0000313" key="5">
    <source>
        <dbReference type="Proteomes" id="UP000887540"/>
    </source>
</evidence>